<feature type="chain" id="PRO_5027045163" description="Peptidase A1 domain-containing protein" evidence="8">
    <location>
        <begin position="25"/>
        <end position="566"/>
    </location>
</feature>
<dbReference type="PANTHER" id="PTHR47967">
    <property type="entry name" value="OS07G0603500 PROTEIN-RELATED"/>
    <property type="match status" value="1"/>
</dbReference>
<dbReference type="PANTHER" id="PTHR47967:SF28">
    <property type="entry name" value="ASPARTYL PROTEASE FAMILY PROTEIN 2-LIKE"/>
    <property type="match status" value="1"/>
</dbReference>
<keyword evidence="2" id="KW-0645">Protease</keyword>
<feature type="compositionally biased region" description="Acidic residues" evidence="7">
    <location>
        <begin position="83"/>
        <end position="99"/>
    </location>
</feature>
<dbReference type="PRINTS" id="PR00792">
    <property type="entry name" value="PEPSIN"/>
</dbReference>
<feature type="domain" description="Peptidase A1" evidence="9">
    <location>
        <begin position="201"/>
        <end position="559"/>
    </location>
</feature>
<dbReference type="AlphaFoldDB" id="A0A6N2NJD1"/>
<feature type="region of interest" description="Disordered" evidence="7">
    <location>
        <begin position="81"/>
        <end position="127"/>
    </location>
</feature>
<dbReference type="SUPFAM" id="SSF50630">
    <property type="entry name" value="Acid proteases"/>
    <property type="match status" value="1"/>
</dbReference>
<dbReference type="EMBL" id="CAADRP010002351">
    <property type="protein sequence ID" value="VFU66423.1"/>
    <property type="molecule type" value="Genomic_DNA"/>
</dbReference>
<dbReference type="InterPro" id="IPR001461">
    <property type="entry name" value="Aspartic_peptidase_A1"/>
</dbReference>
<evidence type="ECO:0000256" key="2">
    <source>
        <dbReference type="ARBA" id="ARBA00022670"/>
    </source>
</evidence>
<evidence type="ECO:0000256" key="1">
    <source>
        <dbReference type="ARBA" id="ARBA00007447"/>
    </source>
</evidence>
<dbReference type="Pfam" id="PF14541">
    <property type="entry name" value="TAXi_C"/>
    <property type="match status" value="1"/>
</dbReference>
<feature type="compositionally biased region" description="Basic residues" evidence="7">
    <location>
        <begin position="106"/>
        <end position="115"/>
    </location>
</feature>
<evidence type="ECO:0000313" key="10">
    <source>
        <dbReference type="EMBL" id="VFU66423.1"/>
    </source>
</evidence>
<organism evidence="10">
    <name type="scientific">Salix viminalis</name>
    <name type="common">Common osier</name>
    <name type="synonym">Basket willow</name>
    <dbReference type="NCBI Taxonomy" id="40686"/>
    <lineage>
        <taxon>Eukaryota</taxon>
        <taxon>Viridiplantae</taxon>
        <taxon>Streptophyta</taxon>
        <taxon>Embryophyta</taxon>
        <taxon>Tracheophyta</taxon>
        <taxon>Spermatophyta</taxon>
        <taxon>Magnoliopsida</taxon>
        <taxon>eudicotyledons</taxon>
        <taxon>Gunneridae</taxon>
        <taxon>Pentapetalae</taxon>
        <taxon>rosids</taxon>
        <taxon>fabids</taxon>
        <taxon>Malpighiales</taxon>
        <taxon>Salicaceae</taxon>
        <taxon>Saliceae</taxon>
        <taxon>Salix</taxon>
    </lineage>
</organism>
<dbReference type="InterPro" id="IPR032799">
    <property type="entry name" value="TAXi_C"/>
</dbReference>
<evidence type="ECO:0000256" key="3">
    <source>
        <dbReference type="ARBA" id="ARBA00022750"/>
    </source>
</evidence>
<gene>
    <name evidence="10" type="ORF">SVIM_LOCUS515673</name>
</gene>
<dbReference type="InterPro" id="IPR051708">
    <property type="entry name" value="Plant_Aspart_Prot_A1"/>
</dbReference>
<keyword evidence="5" id="KW-0325">Glycoprotein</keyword>
<feature type="compositionally biased region" description="Basic and acidic residues" evidence="7">
    <location>
        <begin position="116"/>
        <end position="127"/>
    </location>
</feature>
<dbReference type="InterPro" id="IPR033121">
    <property type="entry name" value="PEPTIDASE_A1"/>
</dbReference>
<dbReference type="CDD" id="cd05476">
    <property type="entry name" value="pepsin_A_like_plant"/>
    <property type="match status" value="1"/>
</dbReference>
<keyword evidence="4" id="KW-0378">Hydrolase</keyword>
<name>A0A6N2NJD1_SALVM</name>
<protein>
    <recommendedName>
        <fullName evidence="9">Peptidase A1 domain-containing protein</fullName>
    </recommendedName>
</protein>
<feature type="active site" evidence="6">
    <location>
        <position position="219"/>
    </location>
</feature>
<evidence type="ECO:0000256" key="4">
    <source>
        <dbReference type="ARBA" id="ARBA00022801"/>
    </source>
</evidence>
<dbReference type="FunFam" id="2.40.70.10:FF:000034">
    <property type="entry name" value="Aspartyl protease family protein"/>
    <property type="match status" value="1"/>
</dbReference>
<reference evidence="10" key="1">
    <citation type="submission" date="2019-03" db="EMBL/GenBank/DDBJ databases">
        <authorList>
            <person name="Mank J."/>
            <person name="Almeida P."/>
        </authorList>
    </citation>
    <scope>NUCLEOTIDE SEQUENCE</scope>
    <source>
        <strain evidence="10">78183</strain>
    </source>
</reference>
<evidence type="ECO:0000256" key="7">
    <source>
        <dbReference type="SAM" id="MobiDB-lite"/>
    </source>
</evidence>
<sequence>MLSRFFIVLVLFLLFSGPFESVAGIHDHRKNVKSNISTLAGIELPEHMSFNAVSSSATNTGCNLDSSTKAKKSQTIVSQEGFELLEDDDDDDGGEGEEEKEAKQTVKLHLKHRSKDGKSGGKESFMESTNRDLARIQTLYTRIIEKKNQNDISRLKKDKEGSKKLIKTAVAPASPESYGTGLSGQLMATLESGVSLGSGEYFMDVFIGTPPKHYSLILDTGSDLNWIQCVPCHDCFEQKGPYYDPKESSSFRDIGCHDPRCHLVSSPDPPQPCKAENQTCPYFYWYGDSSNTTGDFALETFTVNLTSPTGKSEFKKVENVMFGCGHWNRGLFHGASGLLGLGRGPLSFASQLQSLYGHSFSYCLVDRNSDTNVSSKLIFGEDKDLLNHPELNFTTLVGGKENPADTFYYVQIKSIMVGGELLNIPEATWNLTSDGVGGTIVDSGTTLSYFAEPAYQIIRDAFVKKVKGYPVVKDFPILDPCYNVSGVEKIELPDFGILFADGAVWNFPVENYFIRLDPEEVVCLAILGTPRSALSIIGNYQQQNFHVLYDTKKSRLGYAPMKCADV</sequence>
<comment type="similarity">
    <text evidence="1">Belongs to the peptidase A1 family.</text>
</comment>
<evidence type="ECO:0000256" key="5">
    <source>
        <dbReference type="ARBA" id="ARBA00023180"/>
    </source>
</evidence>
<dbReference type="InterPro" id="IPR032861">
    <property type="entry name" value="TAXi_N"/>
</dbReference>
<evidence type="ECO:0000256" key="6">
    <source>
        <dbReference type="PIRSR" id="PIRSR601461-1"/>
    </source>
</evidence>
<dbReference type="FunFam" id="2.40.70.10:FF:000053">
    <property type="entry name" value="Eukaryotic aspartyl protease family protein"/>
    <property type="match status" value="1"/>
</dbReference>
<keyword evidence="3" id="KW-0064">Aspartyl protease</keyword>
<feature type="signal peptide" evidence="8">
    <location>
        <begin position="1"/>
        <end position="24"/>
    </location>
</feature>
<evidence type="ECO:0000256" key="8">
    <source>
        <dbReference type="SAM" id="SignalP"/>
    </source>
</evidence>
<dbReference type="PROSITE" id="PS51767">
    <property type="entry name" value="PEPTIDASE_A1"/>
    <property type="match status" value="1"/>
</dbReference>
<dbReference type="InterPro" id="IPR021109">
    <property type="entry name" value="Peptidase_aspartic_dom_sf"/>
</dbReference>
<keyword evidence="8" id="KW-0732">Signal</keyword>
<accession>A0A6N2NJD1</accession>
<dbReference type="InterPro" id="IPR034161">
    <property type="entry name" value="Pepsin-like_plant"/>
</dbReference>
<evidence type="ECO:0000259" key="9">
    <source>
        <dbReference type="PROSITE" id="PS51767"/>
    </source>
</evidence>
<dbReference type="GO" id="GO:0006508">
    <property type="term" value="P:proteolysis"/>
    <property type="evidence" value="ECO:0007669"/>
    <property type="project" value="UniProtKB-KW"/>
</dbReference>
<proteinExistence type="inferred from homology"/>
<feature type="active site" evidence="6">
    <location>
        <position position="442"/>
    </location>
</feature>
<dbReference type="Gene3D" id="2.40.70.10">
    <property type="entry name" value="Acid Proteases"/>
    <property type="match status" value="2"/>
</dbReference>
<dbReference type="GO" id="GO:0004190">
    <property type="term" value="F:aspartic-type endopeptidase activity"/>
    <property type="evidence" value="ECO:0007669"/>
    <property type="project" value="UniProtKB-KW"/>
</dbReference>
<dbReference type="Pfam" id="PF14543">
    <property type="entry name" value="TAXi_N"/>
    <property type="match status" value="1"/>
</dbReference>